<dbReference type="Proteomes" id="UP001162881">
    <property type="component" value="Unassembled WGS sequence"/>
</dbReference>
<evidence type="ECO:0000313" key="2">
    <source>
        <dbReference type="EMBL" id="MCJ2184949.1"/>
    </source>
</evidence>
<dbReference type="PANTHER" id="PTHR48079:SF6">
    <property type="entry name" value="NAD(P)-BINDING DOMAIN-CONTAINING PROTEIN-RELATED"/>
    <property type="match status" value="1"/>
</dbReference>
<evidence type="ECO:0000259" key="1">
    <source>
        <dbReference type="Pfam" id="PF01370"/>
    </source>
</evidence>
<dbReference type="Pfam" id="PF01370">
    <property type="entry name" value="Epimerase"/>
    <property type="match status" value="1"/>
</dbReference>
<sequence>MRIFLTGATGFIGSRILPELLAAGHEVLGLTRSEDGARTIAQAGATAHRGSLEDHASMRAGAEMADAIIHTAFDHDFSRFVENCEKDRKVIGAFGEVLKGSPRPLLITSGTGIGIAEEGGIAIENVVNFNHANPRIASEQAGQALLEEGVNVSVMRLPQVHDTRRQGLITSWIEIARTKGKVAYVGEGANRWPAAHVNDVARLYALAIVGAEPGTRFHAVGEEGVPARAIAQVLAEGMDLPMVSLPRHETQDYFGWLAILAGEDMPASSARTREITGWVPTGPDLLTDLKAMNYAANSL</sequence>
<dbReference type="InterPro" id="IPR001509">
    <property type="entry name" value="Epimerase_deHydtase"/>
</dbReference>
<keyword evidence="3" id="KW-1185">Reference proteome</keyword>
<dbReference type="InterPro" id="IPR051783">
    <property type="entry name" value="NAD(P)-dependent_oxidoreduct"/>
</dbReference>
<dbReference type="RefSeq" id="WP_244024254.1">
    <property type="nucleotide sequence ID" value="NZ_JALHLF010000179.1"/>
</dbReference>
<name>A0ABT0BJP3_9SPHN</name>
<dbReference type="InterPro" id="IPR036291">
    <property type="entry name" value="NAD(P)-bd_dom_sf"/>
</dbReference>
<dbReference type="Gene3D" id="3.40.50.720">
    <property type="entry name" value="NAD(P)-binding Rossmann-like Domain"/>
    <property type="match status" value="1"/>
</dbReference>
<proteinExistence type="predicted"/>
<evidence type="ECO:0000313" key="3">
    <source>
        <dbReference type="Proteomes" id="UP001162881"/>
    </source>
</evidence>
<protein>
    <submittedName>
        <fullName evidence="2">SDR family oxidoreductase</fullName>
    </submittedName>
</protein>
<dbReference type="EMBL" id="JALHLF010000179">
    <property type="protein sequence ID" value="MCJ2184949.1"/>
    <property type="molecule type" value="Genomic_DNA"/>
</dbReference>
<accession>A0ABT0BJP3</accession>
<gene>
    <name evidence="2" type="ORF">MTR62_19990</name>
</gene>
<dbReference type="PANTHER" id="PTHR48079">
    <property type="entry name" value="PROTEIN YEEZ"/>
    <property type="match status" value="1"/>
</dbReference>
<organism evidence="2 3">
    <name type="scientific">Novosphingobium organovorum</name>
    <dbReference type="NCBI Taxonomy" id="2930092"/>
    <lineage>
        <taxon>Bacteria</taxon>
        <taxon>Pseudomonadati</taxon>
        <taxon>Pseudomonadota</taxon>
        <taxon>Alphaproteobacteria</taxon>
        <taxon>Sphingomonadales</taxon>
        <taxon>Sphingomonadaceae</taxon>
        <taxon>Novosphingobium</taxon>
    </lineage>
</organism>
<dbReference type="CDD" id="cd05262">
    <property type="entry name" value="SDR_a7"/>
    <property type="match status" value="1"/>
</dbReference>
<reference evidence="2" key="1">
    <citation type="submission" date="2022-03" db="EMBL/GenBank/DDBJ databases">
        <title>Identification of a novel bacterium isolated from mangrove sediments.</title>
        <authorList>
            <person name="Pan X."/>
        </authorList>
    </citation>
    <scope>NUCLEOTIDE SEQUENCE</scope>
    <source>
        <strain evidence="2">B1949</strain>
    </source>
</reference>
<comment type="caution">
    <text evidence="2">The sequence shown here is derived from an EMBL/GenBank/DDBJ whole genome shotgun (WGS) entry which is preliminary data.</text>
</comment>
<dbReference type="SUPFAM" id="SSF51735">
    <property type="entry name" value="NAD(P)-binding Rossmann-fold domains"/>
    <property type="match status" value="1"/>
</dbReference>
<feature type="domain" description="NAD-dependent epimerase/dehydratase" evidence="1">
    <location>
        <begin position="3"/>
        <end position="209"/>
    </location>
</feature>